<dbReference type="EMBL" id="GBXM01062697">
    <property type="protein sequence ID" value="JAH45880.1"/>
    <property type="molecule type" value="Transcribed_RNA"/>
</dbReference>
<evidence type="ECO:0000313" key="1">
    <source>
        <dbReference type="EMBL" id="JAH45880.1"/>
    </source>
</evidence>
<reference evidence="1" key="2">
    <citation type="journal article" date="2015" name="Fish Shellfish Immunol.">
        <title>Early steps in the European eel (Anguilla anguilla)-Vibrio vulnificus interaction in the gills: Role of the RtxA13 toxin.</title>
        <authorList>
            <person name="Callol A."/>
            <person name="Pajuelo D."/>
            <person name="Ebbesson L."/>
            <person name="Teles M."/>
            <person name="MacKenzie S."/>
            <person name="Amaro C."/>
        </authorList>
    </citation>
    <scope>NUCLEOTIDE SEQUENCE</scope>
</reference>
<dbReference type="AlphaFoldDB" id="A0A0E9SZ01"/>
<accession>A0A0E9SZ01</accession>
<reference evidence="1" key="1">
    <citation type="submission" date="2014-11" db="EMBL/GenBank/DDBJ databases">
        <authorList>
            <person name="Amaro Gonzalez C."/>
        </authorList>
    </citation>
    <scope>NUCLEOTIDE SEQUENCE</scope>
</reference>
<name>A0A0E9SZ01_ANGAN</name>
<organism evidence="1">
    <name type="scientific">Anguilla anguilla</name>
    <name type="common">European freshwater eel</name>
    <name type="synonym">Muraena anguilla</name>
    <dbReference type="NCBI Taxonomy" id="7936"/>
    <lineage>
        <taxon>Eukaryota</taxon>
        <taxon>Metazoa</taxon>
        <taxon>Chordata</taxon>
        <taxon>Craniata</taxon>
        <taxon>Vertebrata</taxon>
        <taxon>Euteleostomi</taxon>
        <taxon>Actinopterygii</taxon>
        <taxon>Neopterygii</taxon>
        <taxon>Teleostei</taxon>
        <taxon>Anguilliformes</taxon>
        <taxon>Anguillidae</taxon>
        <taxon>Anguilla</taxon>
    </lineage>
</organism>
<proteinExistence type="predicted"/>
<protein>
    <submittedName>
        <fullName evidence="1">Uncharacterized protein</fullName>
    </submittedName>
</protein>
<sequence length="77" mass="9053">MTDPDLIYLQLSIILNTAKGITPPLPQIIIRFSGFCRFQMYIHWKLIFFFWSTQIINDYSNGYVDIVKGCYQLCLVI</sequence>